<feature type="domain" description="Calcineurin-like phosphoesterase" evidence="1">
    <location>
        <begin position="166"/>
        <end position="412"/>
    </location>
</feature>
<proteinExistence type="predicted"/>
<comment type="caution">
    <text evidence="2">The sequence shown here is derived from an EMBL/GenBank/DDBJ whole genome shotgun (WGS) entry which is preliminary data.</text>
</comment>
<dbReference type="Pfam" id="PF00149">
    <property type="entry name" value="Metallophos"/>
    <property type="match status" value="1"/>
</dbReference>
<dbReference type="PANTHER" id="PTHR32440:SF0">
    <property type="entry name" value="PHOSPHATASE DCR2-RELATED"/>
    <property type="match status" value="1"/>
</dbReference>
<evidence type="ECO:0000313" key="2">
    <source>
        <dbReference type="EMBL" id="KAK4502221.1"/>
    </source>
</evidence>
<organism evidence="2 3">
    <name type="scientific">Zasmidium cellare</name>
    <name type="common">Wine cellar mold</name>
    <name type="synonym">Racodium cellare</name>
    <dbReference type="NCBI Taxonomy" id="395010"/>
    <lineage>
        <taxon>Eukaryota</taxon>
        <taxon>Fungi</taxon>
        <taxon>Dikarya</taxon>
        <taxon>Ascomycota</taxon>
        <taxon>Pezizomycotina</taxon>
        <taxon>Dothideomycetes</taxon>
        <taxon>Dothideomycetidae</taxon>
        <taxon>Mycosphaerellales</taxon>
        <taxon>Mycosphaerellaceae</taxon>
        <taxon>Zasmidium</taxon>
    </lineage>
</organism>
<dbReference type="InterPro" id="IPR004843">
    <property type="entry name" value="Calcineurin-like_PHP"/>
</dbReference>
<dbReference type="Gene3D" id="3.60.21.10">
    <property type="match status" value="1"/>
</dbReference>
<dbReference type="PANTHER" id="PTHR32440">
    <property type="entry name" value="PHOSPHATASE DCR2-RELATED-RELATED"/>
    <property type="match status" value="1"/>
</dbReference>
<name>A0ABR0EM36_ZASCE</name>
<dbReference type="EMBL" id="JAXOVC010000004">
    <property type="protein sequence ID" value="KAK4502221.1"/>
    <property type="molecule type" value="Genomic_DNA"/>
</dbReference>
<protein>
    <recommendedName>
        <fullName evidence="1">Calcineurin-like phosphoesterase domain-containing protein</fullName>
    </recommendedName>
</protein>
<dbReference type="Proteomes" id="UP001305779">
    <property type="component" value="Unassembled WGS sequence"/>
</dbReference>
<dbReference type="CDD" id="cd07383">
    <property type="entry name" value="MPP_Dcr2"/>
    <property type="match status" value="1"/>
</dbReference>
<reference evidence="2 3" key="1">
    <citation type="journal article" date="2023" name="G3 (Bethesda)">
        <title>A chromosome-level genome assembly of Zasmidium syzygii isolated from banana leaves.</title>
        <authorList>
            <person name="van Westerhoven A.C."/>
            <person name="Mehrabi R."/>
            <person name="Talebi R."/>
            <person name="Steentjes M.B.F."/>
            <person name="Corcolon B."/>
            <person name="Chong P.A."/>
            <person name="Kema G.H.J."/>
            <person name="Seidl M.F."/>
        </authorList>
    </citation>
    <scope>NUCLEOTIDE SEQUENCE [LARGE SCALE GENOMIC DNA]</scope>
    <source>
        <strain evidence="2 3">P124</strain>
    </source>
</reference>
<evidence type="ECO:0000259" key="1">
    <source>
        <dbReference type="Pfam" id="PF00149"/>
    </source>
</evidence>
<dbReference type="SUPFAM" id="SSF56300">
    <property type="entry name" value="Metallo-dependent phosphatases"/>
    <property type="match status" value="1"/>
</dbReference>
<sequence length="500" mass="55110">MASSTDNTVITDVTISFTNTTSAELEASSNDWSRIDKDLYLRQGQTQTAWLHVQSKEKETLEDQDWVVTQIAVQGLSPGSSWEQRPLGMWILRGEVGQSDPGAFVTDLDVLFGTDAVDPRPGWTLGRNAFQLDLPTDVPLARLTVRHGTERPKPEVFLTTRPDGMFKIVQISDLHFGTGPGICEDAIDASGRLLAPFGADPASVEFVGRWLDIEKPDLVVLAGDQSEFGKTPDTQTAIFKYTAPLIHRCIPFAVVFGNHDDEGPPSLPRAAQMALLQSLPFCVATAGPDDIDGVGNYCLQIAEASSQSSPLALFFLDSHNRLPVDGEVYDWIKQSQIDWFSATCRDLRKQFEQGPLLMAFIHIPLLEYNERDLVLTGGQRREEVMSPQYNSHFYDALAAEGVAAISCGHDHVNDYCALRPAREDSTSKLGPWLCYGGGSGFGGYGGYGGYHRRVRVFDIDTKASTVVTWKRAEYCSDKVDELVLVEDGVVVSRARRSIKL</sequence>
<accession>A0ABR0EM36</accession>
<keyword evidence="3" id="KW-1185">Reference proteome</keyword>
<dbReference type="InterPro" id="IPR029052">
    <property type="entry name" value="Metallo-depent_PP-like"/>
</dbReference>
<gene>
    <name evidence="2" type="ORF">PRZ48_005646</name>
</gene>
<evidence type="ECO:0000313" key="3">
    <source>
        <dbReference type="Proteomes" id="UP001305779"/>
    </source>
</evidence>